<reference evidence="2" key="1">
    <citation type="submission" date="2022-08" db="EMBL/GenBank/DDBJ databases">
        <authorList>
            <person name="Vandamme P."/>
            <person name="Hettiarachchi A."/>
            <person name="Peeters C."/>
            <person name="Cnockaert M."/>
            <person name="Carlier A."/>
        </authorList>
    </citation>
    <scope>NUCLEOTIDE SEQUENCE</scope>
    <source>
        <strain evidence="2">LMG 31809</strain>
    </source>
</reference>
<dbReference type="GO" id="GO:0047632">
    <property type="term" value="F:agmatine deiminase activity"/>
    <property type="evidence" value="ECO:0007669"/>
    <property type="project" value="TreeGrafter"/>
</dbReference>
<dbReference type="GO" id="GO:0004668">
    <property type="term" value="F:protein-arginine deiminase activity"/>
    <property type="evidence" value="ECO:0007669"/>
    <property type="project" value="InterPro"/>
</dbReference>
<evidence type="ECO:0000313" key="2">
    <source>
        <dbReference type="EMBL" id="MDA5194823.1"/>
    </source>
</evidence>
<comment type="caution">
    <text evidence="2">The sequence shown here is derived from an EMBL/GenBank/DDBJ whole genome shotgun (WGS) entry which is preliminary data.</text>
</comment>
<sequence>MSNTRADILCPPAEWAPHTAVWSAWPSHGDLWLEDLEPARAEVAALFRAIADLDPATGKPRGEALHILAHGAEAVASAEAALAGTGAKVYDSAFGDIWLRDTGPIFTAIGGKLTGVGFGFNGWGGKYDLPDDNDLSDRVSKFAAVPFLKNDWILEGGAIDGDGSGMIVTTRQCLLNPNRNPDLSQADVEQRLKDSLGITRVVWLGDGLLNDHTDGHVDNLARFVAPGVVAIMAPSGEDDPNAEIYAETRRVLEAEGLKVALIPSPGLIADEDGEPIPASYMNFYIGNTTVVVPVYGSDYDDAAVAAIAQLFPGRRTIGLPAGHVLTGGGSFHCITQQQPVLGA</sequence>
<dbReference type="EMBL" id="JANWOI010000004">
    <property type="protein sequence ID" value="MDA5194823.1"/>
    <property type="molecule type" value="Genomic_DNA"/>
</dbReference>
<protein>
    <submittedName>
        <fullName evidence="2">Agmatine deiminase family protein</fullName>
    </submittedName>
</protein>
<reference evidence="2" key="2">
    <citation type="journal article" date="2023" name="Syst. Appl. Microbiol.">
        <title>Govania unica gen. nov., sp. nov., a rare biosphere bacterium that represents a novel family in the class Alphaproteobacteria.</title>
        <authorList>
            <person name="Vandamme P."/>
            <person name="Peeters C."/>
            <person name="Hettiarachchi A."/>
            <person name="Cnockaert M."/>
            <person name="Carlier A."/>
        </authorList>
    </citation>
    <scope>NUCLEOTIDE SEQUENCE</scope>
    <source>
        <strain evidence="2">LMG 31809</strain>
    </source>
</reference>
<dbReference type="Gene3D" id="3.75.10.10">
    <property type="entry name" value="L-arginine/glycine Amidinotransferase, Chain A"/>
    <property type="match status" value="1"/>
</dbReference>
<dbReference type="PANTHER" id="PTHR31377">
    <property type="entry name" value="AGMATINE DEIMINASE-RELATED"/>
    <property type="match status" value="1"/>
</dbReference>
<proteinExistence type="predicted"/>
<keyword evidence="3" id="KW-1185">Reference proteome</keyword>
<dbReference type="RefSeq" id="WP_274944529.1">
    <property type="nucleotide sequence ID" value="NZ_JANWOI010000004.1"/>
</dbReference>
<dbReference type="SUPFAM" id="SSF55909">
    <property type="entry name" value="Pentein"/>
    <property type="match status" value="1"/>
</dbReference>
<dbReference type="GO" id="GO:0009446">
    <property type="term" value="P:putrescine biosynthetic process"/>
    <property type="evidence" value="ECO:0007669"/>
    <property type="project" value="InterPro"/>
</dbReference>
<dbReference type="Pfam" id="PF04371">
    <property type="entry name" value="PAD_porph"/>
    <property type="match status" value="1"/>
</dbReference>
<dbReference type="Proteomes" id="UP001141619">
    <property type="component" value="Unassembled WGS sequence"/>
</dbReference>
<name>A0A9X3Z882_9PROT</name>
<dbReference type="PANTHER" id="PTHR31377:SF0">
    <property type="entry name" value="AGMATINE DEIMINASE-RELATED"/>
    <property type="match status" value="1"/>
</dbReference>
<evidence type="ECO:0000256" key="1">
    <source>
        <dbReference type="ARBA" id="ARBA00022801"/>
    </source>
</evidence>
<organism evidence="2 3">
    <name type="scientific">Govanella unica</name>
    <dbReference type="NCBI Taxonomy" id="2975056"/>
    <lineage>
        <taxon>Bacteria</taxon>
        <taxon>Pseudomonadati</taxon>
        <taxon>Pseudomonadota</taxon>
        <taxon>Alphaproteobacteria</taxon>
        <taxon>Emcibacterales</taxon>
        <taxon>Govanellaceae</taxon>
        <taxon>Govanella</taxon>
    </lineage>
</organism>
<dbReference type="AlphaFoldDB" id="A0A9X3Z882"/>
<keyword evidence="1" id="KW-0378">Hydrolase</keyword>
<dbReference type="InterPro" id="IPR007466">
    <property type="entry name" value="Peptidyl-Arg-deiminase_porph"/>
</dbReference>
<evidence type="ECO:0000313" key="3">
    <source>
        <dbReference type="Proteomes" id="UP001141619"/>
    </source>
</evidence>
<accession>A0A9X3Z882</accession>
<gene>
    <name evidence="2" type="ORF">NYP16_12760</name>
</gene>